<evidence type="ECO:0000256" key="2">
    <source>
        <dbReference type="ARBA" id="ARBA00022737"/>
    </source>
</evidence>
<proteinExistence type="predicted"/>
<accession>A0A316UTE7</accession>
<feature type="repeat" description="WD" evidence="3">
    <location>
        <begin position="468"/>
        <end position="500"/>
    </location>
</feature>
<feature type="region of interest" description="Disordered" evidence="4">
    <location>
        <begin position="934"/>
        <end position="973"/>
    </location>
</feature>
<dbReference type="Gene3D" id="1.20.1280.50">
    <property type="match status" value="1"/>
</dbReference>
<feature type="compositionally biased region" description="Polar residues" evidence="4">
    <location>
        <begin position="792"/>
        <end position="817"/>
    </location>
</feature>
<dbReference type="Proteomes" id="UP000245884">
    <property type="component" value="Unassembled WGS sequence"/>
</dbReference>
<feature type="region of interest" description="Disordered" evidence="4">
    <location>
        <begin position="792"/>
        <end position="824"/>
    </location>
</feature>
<feature type="compositionally biased region" description="Low complexity" evidence="4">
    <location>
        <begin position="21"/>
        <end position="55"/>
    </location>
</feature>
<dbReference type="PROSITE" id="PS00678">
    <property type="entry name" value="WD_REPEATS_1"/>
    <property type="match status" value="1"/>
</dbReference>
<dbReference type="InterPro" id="IPR001810">
    <property type="entry name" value="F-box_dom"/>
</dbReference>
<dbReference type="EMBL" id="KZ819665">
    <property type="protein sequence ID" value="PWN28274.1"/>
    <property type="molecule type" value="Genomic_DNA"/>
</dbReference>
<keyword evidence="2" id="KW-0677">Repeat</keyword>
<dbReference type="PROSITE" id="PS50294">
    <property type="entry name" value="WD_REPEATS_REGION"/>
    <property type="match status" value="2"/>
</dbReference>
<evidence type="ECO:0000256" key="4">
    <source>
        <dbReference type="SAM" id="MobiDB-lite"/>
    </source>
</evidence>
<dbReference type="PANTHER" id="PTHR22847:SF637">
    <property type="entry name" value="WD REPEAT DOMAIN 5B"/>
    <property type="match status" value="1"/>
</dbReference>
<dbReference type="STRING" id="1569628.A0A316UTE7"/>
<dbReference type="Gene3D" id="2.130.10.10">
    <property type="entry name" value="YVTN repeat-like/Quinoprotein amine dehydrogenase"/>
    <property type="match status" value="2"/>
</dbReference>
<feature type="region of interest" description="Disordered" evidence="4">
    <location>
        <begin position="224"/>
        <end position="245"/>
    </location>
</feature>
<feature type="repeat" description="WD" evidence="3">
    <location>
        <begin position="411"/>
        <end position="440"/>
    </location>
</feature>
<feature type="compositionally biased region" description="Acidic residues" evidence="4">
    <location>
        <begin position="318"/>
        <end position="328"/>
    </location>
</feature>
<feature type="compositionally biased region" description="Basic residues" evidence="4">
    <location>
        <begin position="369"/>
        <end position="383"/>
    </location>
</feature>
<feature type="region of interest" description="Disordered" evidence="4">
    <location>
        <begin position="300"/>
        <end position="386"/>
    </location>
</feature>
<dbReference type="PANTHER" id="PTHR22847">
    <property type="entry name" value="WD40 REPEAT PROTEIN"/>
    <property type="match status" value="1"/>
</dbReference>
<dbReference type="InterPro" id="IPR036322">
    <property type="entry name" value="WD40_repeat_dom_sf"/>
</dbReference>
<dbReference type="AlphaFoldDB" id="A0A316UTE7"/>
<reference evidence="6 7" key="1">
    <citation type="journal article" date="2018" name="Mol. Biol. Evol.">
        <title>Broad Genomic Sampling Reveals a Smut Pathogenic Ancestry of the Fungal Clade Ustilaginomycotina.</title>
        <authorList>
            <person name="Kijpornyongpan T."/>
            <person name="Mondo S.J."/>
            <person name="Barry K."/>
            <person name="Sandor L."/>
            <person name="Lee J."/>
            <person name="Lipzen A."/>
            <person name="Pangilinan J."/>
            <person name="LaButti K."/>
            <person name="Hainaut M."/>
            <person name="Henrissat B."/>
            <person name="Grigoriev I.V."/>
            <person name="Spatafora J.W."/>
            <person name="Aime M.C."/>
        </authorList>
    </citation>
    <scope>NUCLEOTIDE SEQUENCE [LARGE SCALE GENOMIC DNA]</scope>
    <source>
        <strain evidence="6 7">MCA 5214</strain>
    </source>
</reference>
<gene>
    <name evidence="6" type="ORF">BDZ90DRAFT_231271</name>
</gene>
<dbReference type="PROSITE" id="PS50181">
    <property type="entry name" value="FBOX"/>
    <property type="match status" value="1"/>
</dbReference>
<evidence type="ECO:0000256" key="3">
    <source>
        <dbReference type="PROSITE-ProRule" id="PRU00221"/>
    </source>
</evidence>
<dbReference type="GeneID" id="37027615"/>
<feature type="repeat" description="WD" evidence="3">
    <location>
        <begin position="729"/>
        <end position="762"/>
    </location>
</feature>
<organism evidence="6 7">
    <name type="scientific">Jaminaea rosea</name>
    <dbReference type="NCBI Taxonomy" id="1569628"/>
    <lineage>
        <taxon>Eukaryota</taxon>
        <taxon>Fungi</taxon>
        <taxon>Dikarya</taxon>
        <taxon>Basidiomycota</taxon>
        <taxon>Ustilaginomycotina</taxon>
        <taxon>Exobasidiomycetes</taxon>
        <taxon>Microstromatales</taxon>
        <taxon>Microstromatales incertae sedis</taxon>
        <taxon>Jaminaea</taxon>
    </lineage>
</organism>
<keyword evidence="1 3" id="KW-0853">WD repeat</keyword>
<feature type="domain" description="F-box" evidence="5">
    <location>
        <begin position="139"/>
        <end position="186"/>
    </location>
</feature>
<feature type="compositionally biased region" description="Polar residues" evidence="4">
    <location>
        <begin position="595"/>
        <end position="604"/>
    </location>
</feature>
<dbReference type="SMART" id="SM00320">
    <property type="entry name" value="WD40"/>
    <property type="match status" value="4"/>
</dbReference>
<dbReference type="PROSITE" id="PS50082">
    <property type="entry name" value="WD_REPEATS_2"/>
    <property type="match status" value="3"/>
</dbReference>
<evidence type="ECO:0000313" key="6">
    <source>
        <dbReference type="EMBL" id="PWN28274.1"/>
    </source>
</evidence>
<protein>
    <submittedName>
        <fullName evidence="6">WD40 repeat-like protein</fullName>
    </submittedName>
</protein>
<dbReference type="InterPro" id="IPR019775">
    <property type="entry name" value="WD40_repeat_CS"/>
</dbReference>
<dbReference type="SMART" id="SM00256">
    <property type="entry name" value="FBOX"/>
    <property type="match status" value="1"/>
</dbReference>
<keyword evidence="7" id="KW-1185">Reference proteome</keyword>
<feature type="region of interest" description="Disordered" evidence="4">
    <location>
        <begin position="565"/>
        <end position="612"/>
    </location>
</feature>
<sequence length="987" mass="107937">MASYLLSLSPFKVFATEAGDSASASASTSTSTSTSSTSTGLPPLTSSPRPATPRSRSGRRSMKRDRPSPVPASFFGDVPQSSVATSSSPIRASKRKGKGRMLTEDQEEEAGGSGRLSSDAHSDEGVELLPDGEDGVVRLDLLRRLPHEISLLILLYLPTHQSLVSLSAVSRYHRSLANDPLLWRELFFRNPGWTLREDEEWVEGLLDDLEGREGVLLPEEKGVGDESTYDMTDLQIGDPDSSSSRILPSSWSLRVHGNRQRNIDRLNWRYIYSLRFYLASRVGQVHSRWGCVKDKQVKHPSWDEDFSDDDRSISSNEESQDEGDDDADSNAISENSEDETDEASYRRRVESESRAATLQARLFPSSTSKRTRHNAQHHSRRNRTFAPDLRTIGSHEDNIYCIKSFLPPKHFAPTVGYIVTGSRDATIRVWSLSSPPSTSTSSSTISNGQEALLSTIAPRIGRCTHILRGGHTRSIVALDVCPKGMIMVSASSDSKLGIWNWFGCDEAVQAAREGRQWKPRLIDRWNCYTTVMDVRLSEEWLCFGLRQGMVRCYRRLDLLGGNAQASKRAEEEEEEDTSVTSAFSPLDVVPPTSDAAASTSTENHTPPGPPTLFERASVHQHYNCSINDLKIRGRLLACGYANGHLEVVDIPTGRVLYPPDEGQGERKRIPQLRGVACMEFGMPGPALKVGGAVEPISEEVLKGSVIICGSTDLSIYCYSPYSGDLLAVLEGHQAMPRSLHLDEEKGLLISVGYDGIVNMWDVGRLFWVEERRGQHALGWNARGDWAELTRARTTSVSESQQGDSSAETSQPVATTGPSAVYKPKPIYTSRDFNFHTSSRSNTNRAGTNAGAAGAVNAQGITAGQAQQTNGGAAGATGGGGGNVATATTWRASTGGTPRVPCRLFGVAFDGKRILTVGETRHIFVRELLPPAAAAKRAQEGVEEEKQGNESEEEEGGSEGEREGERGLGGYVRPEERGREWVGWEMFA</sequence>
<dbReference type="SUPFAM" id="SSF81383">
    <property type="entry name" value="F-box domain"/>
    <property type="match status" value="1"/>
</dbReference>
<dbReference type="Pfam" id="PF00400">
    <property type="entry name" value="WD40"/>
    <property type="match status" value="3"/>
</dbReference>
<feature type="compositionally biased region" description="Basic and acidic residues" evidence="4">
    <location>
        <begin position="343"/>
        <end position="353"/>
    </location>
</feature>
<dbReference type="InterPro" id="IPR001680">
    <property type="entry name" value="WD40_rpt"/>
</dbReference>
<name>A0A316UTE7_9BASI</name>
<dbReference type="Pfam" id="PF12937">
    <property type="entry name" value="F-box-like"/>
    <property type="match status" value="1"/>
</dbReference>
<feature type="compositionally biased region" description="Polar residues" evidence="4">
    <location>
        <begin position="79"/>
        <end position="90"/>
    </location>
</feature>
<dbReference type="GO" id="GO:1990234">
    <property type="term" value="C:transferase complex"/>
    <property type="evidence" value="ECO:0007669"/>
    <property type="project" value="UniProtKB-ARBA"/>
</dbReference>
<feature type="region of interest" description="Disordered" evidence="4">
    <location>
        <begin position="18"/>
        <end position="130"/>
    </location>
</feature>
<dbReference type="InterPro" id="IPR015943">
    <property type="entry name" value="WD40/YVTN_repeat-like_dom_sf"/>
</dbReference>
<feature type="compositionally biased region" description="Basic and acidic residues" evidence="4">
    <location>
        <begin position="936"/>
        <end position="948"/>
    </location>
</feature>
<dbReference type="RefSeq" id="XP_025362886.1">
    <property type="nucleotide sequence ID" value="XM_025505792.1"/>
</dbReference>
<evidence type="ECO:0000259" key="5">
    <source>
        <dbReference type="PROSITE" id="PS50181"/>
    </source>
</evidence>
<dbReference type="InterPro" id="IPR036047">
    <property type="entry name" value="F-box-like_dom_sf"/>
</dbReference>
<dbReference type="SUPFAM" id="SSF50978">
    <property type="entry name" value="WD40 repeat-like"/>
    <property type="match status" value="1"/>
</dbReference>
<evidence type="ECO:0000256" key="1">
    <source>
        <dbReference type="ARBA" id="ARBA00022574"/>
    </source>
</evidence>
<dbReference type="OrthoDB" id="19711at2759"/>
<evidence type="ECO:0000313" key="7">
    <source>
        <dbReference type="Proteomes" id="UP000245884"/>
    </source>
</evidence>